<evidence type="ECO:0000313" key="1">
    <source>
        <dbReference type="EMBL" id="AYV76060.1"/>
    </source>
</evidence>
<dbReference type="Pfam" id="PF03747">
    <property type="entry name" value="ADP_ribosyl_GH"/>
    <property type="match status" value="1"/>
</dbReference>
<dbReference type="InterPro" id="IPR050792">
    <property type="entry name" value="ADP-ribosylglycohydrolase"/>
</dbReference>
<accession>A0A3G4ZMI1</accession>
<evidence type="ECO:0008006" key="2">
    <source>
        <dbReference type="Google" id="ProtNLM"/>
    </source>
</evidence>
<name>A0A3G4ZMI1_9VIRU</name>
<dbReference type="EMBL" id="MK071982">
    <property type="protein sequence ID" value="AYV76060.1"/>
    <property type="molecule type" value="Genomic_DNA"/>
</dbReference>
<dbReference type="InterPro" id="IPR036705">
    <property type="entry name" value="Ribosyl_crysJ1_sf"/>
</dbReference>
<protein>
    <recommendedName>
        <fullName evidence="2">ADP-ribosylglycohydrolase</fullName>
    </recommendedName>
</protein>
<reference evidence="1" key="1">
    <citation type="submission" date="2018-10" db="EMBL/GenBank/DDBJ databases">
        <title>Hidden diversity of soil giant viruses.</title>
        <authorList>
            <person name="Schulz F."/>
            <person name="Alteio L."/>
            <person name="Goudeau D."/>
            <person name="Ryan E.M."/>
            <person name="Malmstrom R.R."/>
            <person name="Blanchard J."/>
            <person name="Woyke T."/>
        </authorList>
    </citation>
    <scope>NUCLEOTIDE SEQUENCE</scope>
    <source>
        <strain evidence="1">TEV1</strain>
    </source>
</reference>
<organism evidence="1">
    <name type="scientific">Terrestrivirus sp</name>
    <dbReference type="NCBI Taxonomy" id="2487775"/>
    <lineage>
        <taxon>Viruses</taxon>
        <taxon>Varidnaviria</taxon>
        <taxon>Bamfordvirae</taxon>
        <taxon>Nucleocytoviricota</taxon>
        <taxon>Megaviricetes</taxon>
        <taxon>Imitervirales</taxon>
        <taxon>Mimiviridae</taxon>
        <taxon>Klosneuvirinae</taxon>
    </lineage>
</organism>
<dbReference type="PANTHER" id="PTHR16222">
    <property type="entry name" value="ADP-RIBOSYLGLYCOHYDROLASE"/>
    <property type="match status" value="1"/>
</dbReference>
<dbReference type="PANTHER" id="PTHR16222:SF28">
    <property type="entry name" value="ADP-RIBOSYLGLYCOHYDROLASE"/>
    <property type="match status" value="1"/>
</dbReference>
<sequence>MFQNTVFSSPSGIKYFIPSKELISIEEIIKSSDAKMAYKMAIIGALLGDAKGTSTEFIERADIDNIYSDILNTTWINFRDRHRSRFHCGFGTDDTAQLYMYIDTLAKNTTNKFDHEDYSNFILLLLRWFSGGLPEIGHPECQGIGNLTFNVLKYLISNIKKAVRNDEIIWKNNVTQDMIYQYKEEFELTNELVNNIVSFKNFDFFTPAKLAWKQILRNDNFKPQPNGAVMRTSILGFTRNLEIAFHNTKQLASLTHYDINCTASCLVIVGLMNYVLYNDIYSVDFDDVLTTVTTNVKKYVHANTDTDTDNNFDLDSFDKYCNIKNLSELAHEIDGKKMGYTYICMACGIHGLRKVFDVDTKNIKNINNIFDPILEITKMGGDADTNATVAGALVGAYYGRIKDDNHDIIFDFSHNLFKVPKELYEMYFDCCHGLLQRL</sequence>
<dbReference type="SUPFAM" id="SSF101478">
    <property type="entry name" value="ADP-ribosylglycohydrolase"/>
    <property type="match status" value="1"/>
</dbReference>
<dbReference type="Gene3D" id="1.10.4080.10">
    <property type="entry name" value="ADP-ribosylation/Crystallin J1"/>
    <property type="match status" value="1"/>
</dbReference>
<gene>
    <name evidence="1" type="ORF">Terrestrivirus4_108</name>
</gene>
<proteinExistence type="predicted"/>
<dbReference type="InterPro" id="IPR005502">
    <property type="entry name" value="Ribosyl_crysJ1"/>
</dbReference>